<gene>
    <name evidence="2" type="ORF">BECKDK2373B_GA0170837_12294</name>
    <name evidence="1" type="ORF">BECKDK2373C_GA0170839_11495</name>
</gene>
<protein>
    <submittedName>
        <fullName evidence="1">Uncharacterized protein</fullName>
    </submittedName>
</protein>
<sequence length="57" mass="6091">MLLALMTTGLDQVTAFSAVAARINKMGPGLGDVSAHYNAISDTAKWILCLAMLPRDR</sequence>
<dbReference type="EMBL" id="CAADEX010000229">
    <property type="protein sequence ID" value="VFJ68963.1"/>
    <property type="molecule type" value="Genomic_DNA"/>
</dbReference>
<dbReference type="AlphaFoldDB" id="A0A450TH15"/>
<reference evidence="1" key="1">
    <citation type="submission" date="2019-02" db="EMBL/GenBank/DDBJ databases">
        <authorList>
            <person name="Gruber-Vodicka R. H."/>
            <person name="Seah K. B. B."/>
        </authorList>
    </citation>
    <scope>NUCLEOTIDE SEQUENCE</scope>
    <source>
        <strain evidence="1">BECK_DK161</strain>
        <strain evidence="2">BECK_DK47</strain>
    </source>
</reference>
<dbReference type="EMBL" id="CAADEY010000149">
    <property type="protein sequence ID" value="VFJ66487.1"/>
    <property type="molecule type" value="Genomic_DNA"/>
</dbReference>
<accession>A0A450TH15</accession>
<evidence type="ECO:0000313" key="1">
    <source>
        <dbReference type="EMBL" id="VFJ66487.1"/>
    </source>
</evidence>
<name>A0A450TH15_9GAMM</name>
<organism evidence="1">
    <name type="scientific">Candidatus Kentrum sp. DK</name>
    <dbReference type="NCBI Taxonomy" id="2126562"/>
    <lineage>
        <taxon>Bacteria</taxon>
        <taxon>Pseudomonadati</taxon>
        <taxon>Pseudomonadota</taxon>
        <taxon>Gammaproteobacteria</taxon>
        <taxon>Candidatus Kentrum</taxon>
    </lineage>
</organism>
<evidence type="ECO:0000313" key="2">
    <source>
        <dbReference type="EMBL" id="VFJ68963.1"/>
    </source>
</evidence>
<proteinExistence type="predicted"/>